<protein>
    <submittedName>
        <fullName evidence="1">Uncharacterized protein</fullName>
    </submittedName>
</protein>
<reference evidence="2" key="1">
    <citation type="submission" date="2017-09" db="EMBL/GenBank/DDBJ databases">
        <title>Depth-based differentiation of microbial function through sediment-hosted aquifers and enrichment of novel symbionts in the deep terrestrial subsurface.</title>
        <authorList>
            <person name="Probst A.J."/>
            <person name="Ladd B."/>
            <person name="Jarett J.K."/>
            <person name="Geller-Mcgrath D.E."/>
            <person name="Sieber C.M.K."/>
            <person name="Emerson J.B."/>
            <person name="Anantharaman K."/>
            <person name="Thomas B.C."/>
            <person name="Malmstrom R."/>
            <person name="Stieglmeier M."/>
            <person name="Klingl A."/>
            <person name="Woyke T."/>
            <person name="Ryan C.M."/>
            <person name="Banfield J.F."/>
        </authorList>
    </citation>
    <scope>NUCLEOTIDE SEQUENCE [LARGE SCALE GENOMIC DNA]</scope>
</reference>
<comment type="caution">
    <text evidence="1">The sequence shown here is derived from an EMBL/GenBank/DDBJ whole genome shotgun (WGS) entry which is preliminary data.</text>
</comment>
<evidence type="ECO:0000313" key="2">
    <source>
        <dbReference type="Proteomes" id="UP000229901"/>
    </source>
</evidence>
<organism evidence="1 2">
    <name type="scientific">Candidatus Falkowbacteria bacterium CG10_big_fil_rev_8_21_14_0_10_39_11</name>
    <dbReference type="NCBI Taxonomy" id="1974565"/>
    <lineage>
        <taxon>Bacteria</taxon>
        <taxon>Candidatus Falkowiibacteriota</taxon>
    </lineage>
</organism>
<accession>A0A2H0V6Y1</accession>
<evidence type="ECO:0000313" key="1">
    <source>
        <dbReference type="EMBL" id="PIR94169.1"/>
    </source>
</evidence>
<gene>
    <name evidence="1" type="ORF">COT97_02735</name>
</gene>
<dbReference type="Proteomes" id="UP000229901">
    <property type="component" value="Unassembled WGS sequence"/>
</dbReference>
<proteinExistence type="predicted"/>
<name>A0A2H0V6Y1_9BACT</name>
<sequence length="226" mass="26130">MPCDIGYRSYAKVVIPEPEPQEFKEKFQAPKIDVDMLNKLGIEDPKFVQWLTGLDIVPLLKEALKRTLKNISGAEQLNYSIDNNGNLTVKGDYLSTAKKRALQKLSEQVNGRFQFEVLAVVVQILGYEYELQEQANRGQTQFKLIAEKHEDAKVHKYIEVSQNEGKAVLRFEHFSNMKELEAEEARFITLAQKLRINIQVQNTRRKGQPIPGNVEHRHFIKHKERS</sequence>
<dbReference type="EMBL" id="PFAP01000016">
    <property type="protein sequence ID" value="PIR94169.1"/>
    <property type="molecule type" value="Genomic_DNA"/>
</dbReference>
<dbReference type="AlphaFoldDB" id="A0A2H0V6Y1"/>